<reference evidence="19" key="1">
    <citation type="journal article" date="2020" name="bioRxiv">
        <title>A rank-normalized archaeal taxonomy based on genome phylogeny resolves widespread incomplete and uneven classifications.</title>
        <authorList>
            <person name="Rinke C."/>
            <person name="Chuvochina M."/>
            <person name="Mussig A.J."/>
            <person name="Chaumeil P.-A."/>
            <person name="Waite D.W."/>
            <person name="Whitman W.B."/>
            <person name="Parks D.H."/>
            <person name="Hugenholtz P."/>
        </authorList>
    </citation>
    <scope>NUCLEOTIDE SEQUENCE [LARGE SCALE GENOMIC DNA]</scope>
</reference>
<keyword evidence="3 14" id="KW-0808">Transferase</keyword>
<evidence type="ECO:0000256" key="13">
    <source>
        <dbReference type="ARBA" id="ARBA00049244"/>
    </source>
</evidence>
<gene>
    <name evidence="14" type="primary">polC</name>
    <name evidence="18" type="ORF">HA237_03450</name>
</gene>
<dbReference type="PANTHER" id="PTHR42210:SF1">
    <property type="entry name" value="DNA POLYMERASE II LARGE SUBUNIT"/>
    <property type="match status" value="1"/>
</dbReference>
<comment type="similarity">
    <text evidence="1 14">Belongs to the archaeal DNA polymerase II family.</text>
</comment>
<dbReference type="InterPro" id="IPR056171">
    <property type="entry name" value="PolC_DP2_central_dom"/>
</dbReference>
<name>A0A7J4IU97_9ARCH</name>
<evidence type="ECO:0000256" key="9">
    <source>
        <dbReference type="ARBA" id="ARBA00022932"/>
    </source>
</evidence>
<dbReference type="Pfam" id="PF03833">
    <property type="entry name" value="PolC_DP2_N"/>
    <property type="match status" value="1"/>
</dbReference>
<comment type="subunit">
    <text evidence="2 14">Heterodimer of a large subunit and a small subunit.</text>
</comment>
<dbReference type="PANTHER" id="PTHR42210">
    <property type="entry name" value="DNA POLYMERASE II LARGE SUBUNIT"/>
    <property type="match status" value="1"/>
</dbReference>
<keyword evidence="9 14" id="KW-0239">DNA-directed DNA polymerase</keyword>
<evidence type="ECO:0000256" key="2">
    <source>
        <dbReference type="ARBA" id="ARBA00011315"/>
    </source>
</evidence>
<keyword evidence="5 14" id="KW-0235">DNA replication</keyword>
<feature type="domain" description="DNA polymerase II large subunit DP2 catalytic" evidence="17">
    <location>
        <begin position="720"/>
        <end position="1012"/>
    </location>
</feature>
<feature type="domain" description="DNA polymerase II large subunit DP2 central" evidence="16">
    <location>
        <begin position="290"/>
        <end position="681"/>
    </location>
</feature>
<evidence type="ECO:0000256" key="7">
    <source>
        <dbReference type="ARBA" id="ARBA00022801"/>
    </source>
</evidence>
<dbReference type="GO" id="GO:0008310">
    <property type="term" value="F:single-stranded DNA 3'-5' DNA exonuclease activity"/>
    <property type="evidence" value="ECO:0007669"/>
    <property type="project" value="UniProtKB-EC"/>
</dbReference>
<dbReference type="EMBL" id="DUFG01000017">
    <property type="protein sequence ID" value="HIH08400.1"/>
    <property type="molecule type" value="Genomic_DNA"/>
</dbReference>
<evidence type="ECO:0000313" key="18">
    <source>
        <dbReference type="EMBL" id="HIH08400.1"/>
    </source>
</evidence>
<evidence type="ECO:0000259" key="16">
    <source>
        <dbReference type="Pfam" id="PF24844"/>
    </source>
</evidence>
<evidence type="ECO:0000256" key="11">
    <source>
        <dbReference type="ARBA" id="ARBA00023268"/>
    </source>
</evidence>
<evidence type="ECO:0000256" key="6">
    <source>
        <dbReference type="ARBA" id="ARBA00022722"/>
    </source>
</evidence>
<dbReference type="GO" id="GO:0006261">
    <property type="term" value="P:DNA-templated DNA replication"/>
    <property type="evidence" value="ECO:0007669"/>
    <property type="project" value="UniProtKB-UniRule"/>
</dbReference>
<evidence type="ECO:0000256" key="1">
    <source>
        <dbReference type="ARBA" id="ARBA00011053"/>
    </source>
</evidence>
<keyword evidence="8 14" id="KW-0269">Exonuclease</keyword>
<comment type="catalytic activity">
    <reaction evidence="13 14">
        <text>DNA(n) + a 2'-deoxyribonucleoside 5'-triphosphate = DNA(n+1) + diphosphate</text>
        <dbReference type="Rhea" id="RHEA:22508"/>
        <dbReference type="Rhea" id="RHEA-COMP:17339"/>
        <dbReference type="Rhea" id="RHEA-COMP:17340"/>
        <dbReference type="ChEBI" id="CHEBI:33019"/>
        <dbReference type="ChEBI" id="CHEBI:61560"/>
        <dbReference type="ChEBI" id="CHEBI:173112"/>
        <dbReference type="EC" id="2.7.7.7"/>
    </reaction>
</comment>
<dbReference type="AlphaFoldDB" id="A0A7J4IU97"/>
<dbReference type="GO" id="GO:0003887">
    <property type="term" value="F:DNA-directed DNA polymerase activity"/>
    <property type="evidence" value="ECO:0007669"/>
    <property type="project" value="UniProtKB-UniRule"/>
</dbReference>
<evidence type="ECO:0000256" key="14">
    <source>
        <dbReference type="HAMAP-Rule" id="MF_00324"/>
    </source>
</evidence>
<proteinExistence type="inferred from homology"/>
<dbReference type="NCBIfam" id="NF003103">
    <property type="entry name" value="PRK04023.1"/>
    <property type="match status" value="1"/>
</dbReference>
<dbReference type="GO" id="GO:0006308">
    <property type="term" value="P:DNA catabolic process"/>
    <property type="evidence" value="ECO:0007669"/>
    <property type="project" value="UniProtKB-UniRule"/>
</dbReference>
<dbReference type="InterPro" id="IPR016033">
    <property type="entry name" value="PolC_DP2_N"/>
</dbReference>
<dbReference type="Proteomes" id="UP000577419">
    <property type="component" value="Unassembled WGS sequence"/>
</dbReference>
<evidence type="ECO:0000313" key="19">
    <source>
        <dbReference type="Proteomes" id="UP000577419"/>
    </source>
</evidence>
<dbReference type="GO" id="GO:0003677">
    <property type="term" value="F:DNA binding"/>
    <property type="evidence" value="ECO:0007669"/>
    <property type="project" value="UniProtKB-UniRule"/>
</dbReference>
<dbReference type="Pfam" id="PF24844">
    <property type="entry name" value="PolC_DP2_central"/>
    <property type="match status" value="1"/>
</dbReference>
<evidence type="ECO:0000256" key="10">
    <source>
        <dbReference type="ARBA" id="ARBA00023125"/>
    </source>
</evidence>
<dbReference type="Pfam" id="PF24846">
    <property type="entry name" value="PolC_DP2_cat"/>
    <property type="match status" value="1"/>
</dbReference>
<evidence type="ECO:0000256" key="4">
    <source>
        <dbReference type="ARBA" id="ARBA00022695"/>
    </source>
</evidence>
<comment type="caution">
    <text evidence="18">The sequence shown here is derived from an EMBL/GenBank/DDBJ whole genome shotgun (WGS) entry which is preliminary data.</text>
</comment>
<evidence type="ECO:0000256" key="12">
    <source>
        <dbReference type="ARBA" id="ARBA00025068"/>
    </source>
</evidence>
<dbReference type="HAMAP" id="MF_00324">
    <property type="entry name" value="DNApol_II_L_arch"/>
    <property type="match status" value="1"/>
</dbReference>
<evidence type="ECO:0000259" key="17">
    <source>
        <dbReference type="Pfam" id="PF24846"/>
    </source>
</evidence>
<accession>A0A7J4IU97</accession>
<keyword evidence="11 14" id="KW-0511">Multifunctional enzyme</keyword>
<evidence type="ECO:0000256" key="8">
    <source>
        <dbReference type="ARBA" id="ARBA00022839"/>
    </source>
</evidence>
<keyword evidence="10 14" id="KW-0238">DNA-binding</keyword>
<organism evidence="18 19">
    <name type="scientific">Candidatus Iainarchaeum sp</name>
    <dbReference type="NCBI Taxonomy" id="3101447"/>
    <lineage>
        <taxon>Archaea</taxon>
        <taxon>Candidatus Iainarchaeota</taxon>
        <taxon>Candidatus Iainarchaeia</taxon>
        <taxon>Candidatus Iainarchaeales</taxon>
        <taxon>Candidatus Iainarchaeaceae</taxon>
        <taxon>Candidatus Iainarchaeum</taxon>
    </lineage>
</organism>
<protein>
    <recommendedName>
        <fullName evidence="14">DNA polymerase II large subunit</fullName>
        <shortName evidence="14">Pol II</shortName>
        <ecNumber evidence="14">2.7.7.7</ecNumber>
    </recommendedName>
    <alternativeName>
        <fullName evidence="14">Exodeoxyribonuclease large subunit</fullName>
        <ecNumber evidence="14">3.1.11.1</ecNumber>
    </alternativeName>
</protein>
<dbReference type="EC" id="2.7.7.7" evidence="14"/>
<evidence type="ECO:0000259" key="15">
    <source>
        <dbReference type="Pfam" id="PF03833"/>
    </source>
</evidence>
<dbReference type="EC" id="3.1.11.1" evidence="14"/>
<sequence length="1140" mass="127809">MNTQTIIADPEIQEYYKKIIDSVSNQFNVAKDARKKGKDISAEVECLPTMDLADRTENIIGPKGVAKRYREVYTELKGDRIKTIFKLFKEIIEEKWCHIPDAQKRLEQAVKTSLVLLTEGVVVAPLDGVPSVRISKNLDGTKYVDIYFAGPIRAAGGTATVFPLILGDYAKTLLGLDRYKPTEDEVERYVEEVATYDEIVSRQYKLSAEEVRKIVRGCPVCINGEPTEDRMVTAFKDLERIPSNKVRGGMCLVISEGIGLKAMKTLSLAKSLGLDWSWLEGIIKISKGGEKGESIQPNYKYLTRIAAGRPIFSYPSKIGGFRLRYGRGRNTGIMGKAVHPATMHLLDEFIAVGTQLKVERPGKSAEVFPCDSIDGPIVKLVNGDVRQVNSYKEAIELSEKVKEILFLGDMLVSIGDFRKTAHPLMPAGYCPEWWLLDLEKAVKKQGKAPNIDLEKIRAAPNKVGPFNAVEFSLEYGIPLHPRYVHFYKALEANELQALIEESRKAEKAFKETKIVSAVFPNKENIKLLLEKICLPHRVSSKWIEIGEEFAYPFLKTMGAFTEGKIEEKEDVLETLTEISGLKIMDKCGTFIGTRMGRPEAAKPRKMVGNPHVLFPIGLAGGPTRSINKAMEKSGDGYTKGIKVEVALFKCNFCGKVLPQAYCNECNKPAEKAFRCPKCSKTASSTKCSSCGSETNAFSERNIDLDSIVGLSLENMKMKMPEIVKGVKGLINSEKTPEPIEKGILRAVYDLHIFRDATIRYEMLNAPLTHFKAREISTSVQKLRELGYAHDINGKPLEKEDQLLELFPQDIIVNENTIEFIYRTTKFVDDELEKFYGLAPFYKLKAKEEVIGQLVLGLAPHTSAAVIGRVIGYTQAMVCFAHPFYHLTKRRNADGDQDSIMLLMDALLNFSTHYLPSTRGGRMDAPLVFTIALNPTEIDDEAYEIETCTAYPLELYEKSQDFVPPDFESIPKVALKLGKKDQYTGINFTHGTDDFAEGPKVSNYVRLKTMEEKINRQAKLQGKIRAVEKKDALERVLVSHFLPDIIGNARAFSRQNFRCTNCNAKHRRIPLNGKCSKCGKESIILTIAHGSVIKYLKIAKEITNSYNLSNYLKQRIDLIEKEVSSIFTDKKTGQKSLSEFA</sequence>
<evidence type="ECO:0000256" key="3">
    <source>
        <dbReference type="ARBA" id="ARBA00022679"/>
    </source>
</evidence>
<comment type="catalytic activity">
    <reaction evidence="14">
        <text>Exonucleolytic cleavage in the 3'- to 5'-direction to yield nucleoside 5'-phosphates.</text>
        <dbReference type="EC" id="3.1.11.1"/>
    </reaction>
</comment>
<feature type="domain" description="DNA polymerase II large subunit DP2 N-terminal" evidence="15">
    <location>
        <begin position="14"/>
        <end position="284"/>
    </location>
</feature>
<evidence type="ECO:0000256" key="5">
    <source>
        <dbReference type="ARBA" id="ARBA00022705"/>
    </source>
</evidence>
<dbReference type="PIRSF" id="PIRSF016275">
    <property type="entry name" value="PolC_DP2"/>
    <property type="match status" value="1"/>
</dbReference>
<dbReference type="InterPro" id="IPR056172">
    <property type="entry name" value="PolC_DP2_cat_dom"/>
</dbReference>
<dbReference type="InterPro" id="IPR004475">
    <property type="entry name" value="PolC_DP2"/>
</dbReference>
<keyword evidence="6 14" id="KW-0540">Nuclease</keyword>
<keyword evidence="7 14" id="KW-0378">Hydrolase</keyword>
<keyword evidence="4 14" id="KW-0548">Nucleotidyltransferase</keyword>
<comment type="function">
    <text evidence="12 14">Possesses two activities: a DNA synthesis (polymerase) and an exonucleolytic activity that degrades single-stranded DNA in the 3'- to 5'-direction. Has a template-primer preference which is characteristic of a replicative DNA polymerase.</text>
</comment>